<dbReference type="Proteomes" id="UP000886501">
    <property type="component" value="Unassembled WGS sequence"/>
</dbReference>
<reference evidence="1" key="1">
    <citation type="submission" date="2019-10" db="EMBL/GenBank/DDBJ databases">
        <authorList>
            <consortium name="DOE Joint Genome Institute"/>
            <person name="Kuo A."/>
            <person name="Miyauchi S."/>
            <person name="Kiss E."/>
            <person name="Drula E."/>
            <person name="Kohler A."/>
            <person name="Sanchez-Garcia M."/>
            <person name="Andreopoulos B."/>
            <person name="Barry K.W."/>
            <person name="Bonito G."/>
            <person name="Buee M."/>
            <person name="Carver A."/>
            <person name="Chen C."/>
            <person name="Cichocki N."/>
            <person name="Clum A."/>
            <person name="Culley D."/>
            <person name="Crous P.W."/>
            <person name="Fauchery L."/>
            <person name="Girlanda M."/>
            <person name="Hayes R."/>
            <person name="Keri Z."/>
            <person name="Labutti K."/>
            <person name="Lipzen A."/>
            <person name="Lombard V."/>
            <person name="Magnuson J."/>
            <person name="Maillard F."/>
            <person name="Morin E."/>
            <person name="Murat C."/>
            <person name="Nolan M."/>
            <person name="Ohm R."/>
            <person name="Pangilinan J."/>
            <person name="Pereira M."/>
            <person name="Perotto S."/>
            <person name="Peter M."/>
            <person name="Riley R."/>
            <person name="Sitrit Y."/>
            <person name="Stielow B."/>
            <person name="Szollosi G."/>
            <person name="Zifcakova L."/>
            <person name="Stursova M."/>
            <person name="Spatafora J.W."/>
            <person name="Tedersoo L."/>
            <person name="Vaario L.-M."/>
            <person name="Yamada A."/>
            <person name="Yan M."/>
            <person name="Wang P."/>
            <person name="Xu J."/>
            <person name="Bruns T."/>
            <person name="Baldrian P."/>
            <person name="Vilgalys R."/>
            <person name="Henrissat B."/>
            <person name="Grigoriev I.V."/>
            <person name="Hibbett D."/>
            <person name="Nagy L.G."/>
            <person name="Martin F.M."/>
        </authorList>
    </citation>
    <scope>NUCLEOTIDE SEQUENCE</scope>
    <source>
        <strain evidence="1">P2</strain>
    </source>
</reference>
<sequence>MWFNRPTYNSYTPYGYGYSSFEDPYARAVAQEHAARQREAAARCAEHHRRQQMQGAARSPYDSYLNDDTSISYPYNPRAHDYTTHEDLKRKQTLERQQQLESARQAKLDRREAERTRELAEHTSKLQKSTSTPVPRFSVSTLSPGRSPCAIPHTRPTQFSRYPSPSPSPNPVIPEVTPKQVRASMTIQEFYRTRMVRRQALVSIAELSTQFEQFKSAYSSPTRLDFCGATPDDTITIPVPSESFVHALSIPPSSRLEDATEASKYNPGLAFTSNNKVVHEYIENLNRLLDKLDRIESGGHASVREQRKQMIRNVEAEAQRMDRWIAAVWRLAQPRT</sequence>
<reference evidence="1" key="2">
    <citation type="journal article" date="2020" name="Nat. Commun.">
        <title>Large-scale genome sequencing of mycorrhizal fungi provides insights into the early evolution of symbiotic traits.</title>
        <authorList>
            <person name="Miyauchi S."/>
            <person name="Kiss E."/>
            <person name="Kuo A."/>
            <person name="Drula E."/>
            <person name="Kohler A."/>
            <person name="Sanchez-Garcia M."/>
            <person name="Morin E."/>
            <person name="Andreopoulos B."/>
            <person name="Barry K.W."/>
            <person name="Bonito G."/>
            <person name="Buee M."/>
            <person name="Carver A."/>
            <person name="Chen C."/>
            <person name="Cichocki N."/>
            <person name="Clum A."/>
            <person name="Culley D."/>
            <person name="Crous P.W."/>
            <person name="Fauchery L."/>
            <person name="Girlanda M."/>
            <person name="Hayes R.D."/>
            <person name="Keri Z."/>
            <person name="LaButti K."/>
            <person name="Lipzen A."/>
            <person name="Lombard V."/>
            <person name="Magnuson J."/>
            <person name="Maillard F."/>
            <person name="Murat C."/>
            <person name="Nolan M."/>
            <person name="Ohm R.A."/>
            <person name="Pangilinan J."/>
            <person name="Pereira M.F."/>
            <person name="Perotto S."/>
            <person name="Peter M."/>
            <person name="Pfister S."/>
            <person name="Riley R."/>
            <person name="Sitrit Y."/>
            <person name="Stielow J.B."/>
            <person name="Szollosi G."/>
            <person name="Zifcakova L."/>
            <person name="Stursova M."/>
            <person name="Spatafora J.W."/>
            <person name="Tedersoo L."/>
            <person name="Vaario L.M."/>
            <person name="Yamada A."/>
            <person name="Yan M."/>
            <person name="Wang P."/>
            <person name="Xu J."/>
            <person name="Bruns T."/>
            <person name="Baldrian P."/>
            <person name="Vilgalys R."/>
            <person name="Dunand C."/>
            <person name="Henrissat B."/>
            <person name="Grigoriev I.V."/>
            <person name="Hibbett D."/>
            <person name="Nagy L.G."/>
            <person name="Martin F.M."/>
        </authorList>
    </citation>
    <scope>NUCLEOTIDE SEQUENCE</scope>
    <source>
        <strain evidence="1">P2</strain>
    </source>
</reference>
<protein>
    <submittedName>
        <fullName evidence="1">Uncharacterized protein</fullName>
    </submittedName>
</protein>
<organism evidence="1 2">
    <name type="scientific">Thelephora ganbajun</name>
    <name type="common">Ganba fungus</name>
    <dbReference type="NCBI Taxonomy" id="370292"/>
    <lineage>
        <taxon>Eukaryota</taxon>
        <taxon>Fungi</taxon>
        <taxon>Dikarya</taxon>
        <taxon>Basidiomycota</taxon>
        <taxon>Agaricomycotina</taxon>
        <taxon>Agaricomycetes</taxon>
        <taxon>Thelephorales</taxon>
        <taxon>Thelephoraceae</taxon>
        <taxon>Thelephora</taxon>
    </lineage>
</organism>
<gene>
    <name evidence="1" type="ORF">BDM02DRAFT_3115910</name>
</gene>
<name>A0ACB6ZEF3_THEGA</name>
<evidence type="ECO:0000313" key="2">
    <source>
        <dbReference type="Proteomes" id="UP000886501"/>
    </source>
</evidence>
<keyword evidence="2" id="KW-1185">Reference proteome</keyword>
<evidence type="ECO:0000313" key="1">
    <source>
        <dbReference type="EMBL" id="KAF9648130.1"/>
    </source>
</evidence>
<comment type="caution">
    <text evidence="1">The sequence shown here is derived from an EMBL/GenBank/DDBJ whole genome shotgun (WGS) entry which is preliminary data.</text>
</comment>
<dbReference type="EMBL" id="MU118019">
    <property type="protein sequence ID" value="KAF9648130.1"/>
    <property type="molecule type" value="Genomic_DNA"/>
</dbReference>
<accession>A0ACB6ZEF3</accession>
<proteinExistence type="predicted"/>